<dbReference type="PROSITE" id="PS51257">
    <property type="entry name" value="PROKAR_LIPOPROTEIN"/>
    <property type="match status" value="1"/>
</dbReference>
<gene>
    <name evidence="2" type="ORF">O0V09_16640</name>
</gene>
<evidence type="ECO:0000256" key="1">
    <source>
        <dbReference type="SAM" id="SignalP"/>
    </source>
</evidence>
<name>A0A9J6RRP1_9GAMM</name>
<evidence type="ECO:0000313" key="3">
    <source>
        <dbReference type="Proteomes" id="UP001069090"/>
    </source>
</evidence>
<proteinExistence type="predicted"/>
<keyword evidence="3" id="KW-1185">Reference proteome</keyword>
<organism evidence="2 3">
    <name type="scientific">Dasania phycosphaerae</name>
    <dbReference type="NCBI Taxonomy" id="2950436"/>
    <lineage>
        <taxon>Bacteria</taxon>
        <taxon>Pseudomonadati</taxon>
        <taxon>Pseudomonadota</taxon>
        <taxon>Gammaproteobacteria</taxon>
        <taxon>Cellvibrionales</taxon>
        <taxon>Spongiibacteraceae</taxon>
        <taxon>Dasania</taxon>
    </lineage>
</organism>
<dbReference type="Pfam" id="PF06934">
    <property type="entry name" value="CTI"/>
    <property type="match status" value="1"/>
</dbReference>
<dbReference type="RefSeq" id="WP_258332790.1">
    <property type="nucleotide sequence ID" value="NZ_JAPTGG010000017.1"/>
</dbReference>
<feature type="chain" id="PRO_5039942151" evidence="1">
    <location>
        <begin position="21"/>
        <end position="789"/>
    </location>
</feature>
<comment type="caution">
    <text evidence="2">The sequence shown here is derived from an EMBL/GenBank/DDBJ whole genome shotgun (WGS) entry which is preliminary data.</text>
</comment>
<evidence type="ECO:0000313" key="2">
    <source>
        <dbReference type="EMBL" id="MCZ0866840.1"/>
    </source>
</evidence>
<dbReference type="InterPro" id="IPR010706">
    <property type="entry name" value="Fatty_acid_cis-trans_isomerase"/>
</dbReference>
<dbReference type="AlphaFoldDB" id="A0A9J6RRP1"/>
<accession>A0A9J6RRP1</accession>
<sequence>MKKSFTAALLLVLTGCAVYASHQLDLQFGEPQVRERMLSEHNHSAELMEYRRDVKPILDNRCVVCHGCYDAPCQLKLSSFEGIDRGATKAKVYDGKRLLASNVSRLFIDAENTQQWRNKGFYPVLNERLQTPQNNLDGSVMYRLLAMKQHQPLPKVTQLGSEFDFALNRDQQCPKIEELDSFEKDYPLWGMPYGLPGLNSQEFNTVKQWLEQGAAVRERGALGPEYQNKLALWEGFLNGPSNKHKLSARYIYEHLFIAHLYFPDLPAGEFFRLVRSYTPSGEPIRVISTRRPYDDPGVEVFYYRLQRVNSTITAKEHMPYSLDSGRMLRWHQWFIKADYAVNELPSYERKKSANPFISFAQLPVKSRYQFMLEEAAFTINGFIKGPVCRGQIALNVIDDHFWVLFVDPDENLMHKVERFITKESDTLNLPAEKSSQTLSLLNWLAYSKSESEYLKEKESLKKLYFSKGKKLELDFIWDGDGDNDNLALTVFRHFDSATVKKGLLGKQPKTAWLIDYPLLERIHYLLVSGFDVYGNTGHQLLTRLYMDFLRMEGERNFLNLLPSASAKQELEFWYRDEEESVKKYIDSLASGNDNELGIAYKSANPKAELFELLQQRIGGKLLPEDSINRPVTMAAAGSMQHSLQTLAEFNGEAISYLPEVLLIRVGKAGMQGGDELYTLLSNRARSNVLTLLREKSTLIPKEQTVTVINGVVGAYPNTFVHVPEQKMADFVAELKAIDSEQAYRKLLDHYGIRRTSSQFWSYSDWLHHYYKRSEPVASGLLDFNRIENR</sequence>
<dbReference type="Proteomes" id="UP001069090">
    <property type="component" value="Unassembled WGS sequence"/>
</dbReference>
<dbReference type="EMBL" id="JAPTGG010000017">
    <property type="protein sequence ID" value="MCZ0866840.1"/>
    <property type="molecule type" value="Genomic_DNA"/>
</dbReference>
<dbReference type="GO" id="GO:0016853">
    <property type="term" value="F:isomerase activity"/>
    <property type="evidence" value="ECO:0007669"/>
    <property type="project" value="UniProtKB-KW"/>
</dbReference>
<keyword evidence="2" id="KW-0413">Isomerase</keyword>
<feature type="signal peptide" evidence="1">
    <location>
        <begin position="1"/>
        <end position="20"/>
    </location>
</feature>
<keyword evidence="1" id="KW-0732">Signal</keyword>
<protein>
    <submittedName>
        <fullName evidence="2">Fatty acid cis/trans isomerase</fullName>
    </submittedName>
</protein>
<reference evidence="2 3" key="1">
    <citation type="submission" date="2022-12" db="EMBL/GenBank/DDBJ databases">
        <title>Dasania phycosphaerae sp. nov., isolated from particulate material of the south coast of Korea.</title>
        <authorList>
            <person name="Jiang Y."/>
        </authorList>
    </citation>
    <scope>NUCLEOTIDE SEQUENCE [LARGE SCALE GENOMIC DNA]</scope>
    <source>
        <strain evidence="2 3">GY-19</strain>
    </source>
</reference>